<feature type="non-terminal residue" evidence="7">
    <location>
        <position position="135"/>
    </location>
</feature>
<dbReference type="GO" id="GO:0017017">
    <property type="term" value="F:MAP kinase tyrosine/serine/threonine phosphatase activity"/>
    <property type="evidence" value="ECO:0007669"/>
    <property type="project" value="TreeGrafter"/>
</dbReference>
<dbReference type="EC" id="3.1.3.48" evidence="2"/>
<accession>A0A4V1J1Y3</accession>
<organism evidence="7 8">
    <name type="scientific">Syncephalis pseudoplumigaleata</name>
    <dbReference type="NCBI Taxonomy" id="1712513"/>
    <lineage>
        <taxon>Eukaryota</taxon>
        <taxon>Fungi</taxon>
        <taxon>Fungi incertae sedis</taxon>
        <taxon>Zoopagomycota</taxon>
        <taxon>Zoopagomycotina</taxon>
        <taxon>Zoopagomycetes</taxon>
        <taxon>Zoopagales</taxon>
        <taxon>Piptocephalidaceae</taxon>
        <taxon>Syncephalis</taxon>
    </lineage>
</organism>
<dbReference type="OrthoDB" id="2017893at2759"/>
<evidence type="ECO:0000256" key="3">
    <source>
        <dbReference type="ARBA" id="ARBA00022801"/>
    </source>
</evidence>
<feature type="non-terminal residue" evidence="7">
    <location>
        <position position="1"/>
    </location>
</feature>
<dbReference type="PANTHER" id="PTHR10159">
    <property type="entry name" value="DUAL SPECIFICITY PROTEIN PHOSPHATASE"/>
    <property type="match status" value="1"/>
</dbReference>
<dbReference type="SMART" id="SM00195">
    <property type="entry name" value="DSPc"/>
    <property type="match status" value="1"/>
</dbReference>
<proteinExistence type="inferred from homology"/>
<dbReference type="Proteomes" id="UP000278143">
    <property type="component" value="Unassembled WGS sequence"/>
</dbReference>
<evidence type="ECO:0000256" key="2">
    <source>
        <dbReference type="ARBA" id="ARBA00013064"/>
    </source>
</evidence>
<dbReference type="Pfam" id="PF00782">
    <property type="entry name" value="DSPc"/>
    <property type="match status" value="1"/>
</dbReference>
<keyword evidence="8" id="KW-1185">Reference proteome</keyword>
<dbReference type="InterPro" id="IPR020422">
    <property type="entry name" value="TYR_PHOSPHATASE_DUAL_dom"/>
</dbReference>
<feature type="domain" description="Tyrosine specific protein phosphatases" evidence="6">
    <location>
        <begin position="60"/>
        <end position="129"/>
    </location>
</feature>
<dbReference type="PROSITE" id="PS50054">
    <property type="entry name" value="TYR_PHOSPHATASE_DUAL"/>
    <property type="match status" value="1"/>
</dbReference>
<evidence type="ECO:0000259" key="6">
    <source>
        <dbReference type="PROSITE" id="PS50056"/>
    </source>
</evidence>
<reference evidence="8" key="1">
    <citation type="journal article" date="2018" name="Nat. Microbiol.">
        <title>Leveraging single-cell genomics to expand the fungal tree of life.</title>
        <authorList>
            <person name="Ahrendt S.R."/>
            <person name="Quandt C.A."/>
            <person name="Ciobanu D."/>
            <person name="Clum A."/>
            <person name="Salamov A."/>
            <person name="Andreopoulos B."/>
            <person name="Cheng J.F."/>
            <person name="Woyke T."/>
            <person name="Pelin A."/>
            <person name="Henrissat B."/>
            <person name="Reynolds N.K."/>
            <person name="Benny G.L."/>
            <person name="Smith M.E."/>
            <person name="James T.Y."/>
            <person name="Grigoriev I.V."/>
        </authorList>
    </citation>
    <scope>NUCLEOTIDE SEQUENCE [LARGE SCALE GENOMIC DNA]</scope>
    <source>
        <strain evidence="8">Benny S71-1</strain>
    </source>
</reference>
<protein>
    <recommendedName>
        <fullName evidence="2">protein-tyrosine-phosphatase</fullName>
        <ecNumber evidence="2">3.1.3.48</ecNumber>
    </recommendedName>
</protein>
<feature type="domain" description="Tyrosine-protein phosphatase" evidence="5">
    <location>
        <begin position="4"/>
        <end position="135"/>
    </location>
</feature>
<dbReference type="InterPro" id="IPR029021">
    <property type="entry name" value="Prot-tyrosine_phosphatase-like"/>
</dbReference>
<sequence>YREGPVCILPHLYLGTEVNAANQALLRKLGIRYILNVAKEVPDRFRYKKFNWGHNQEDLLEFFENAFSFIDHGRSHGDGVLVHCQCGVSRSASLVLAYVMRNQRMPLHEAYTFVKERSSAISPNMSLFYQLVDFE</sequence>
<dbReference type="GO" id="GO:0033550">
    <property type="term" value="F:MAP kinase tyrosine phosphatase activity"/>
    <property type="evidence" value="ECO:0007669"/>
    <property type="project" value="TreeGrafter"/>
</dbReference>
<dbReference type="GO" id="GO:0008330">
    <property type="term" value="F:protein tyrosine/threonine phosphatase activity"/>
    <property type="evidence" value="ECO:0007669"/>
    <property type="project" value="TreeGrafter"/>
</dbReference>
<evidence type="ECO:0000313" key="8">
    <source>
        <dbReference type="Proteomes" id="UP000278143"/>
    </source>
</evidence>
<dbReference type="SUPFAM" id="SSF52799">
    <property type="entry name" value="(Phosphotyrosine protein) phosphatases II"/>
    <property type="match status" value="1"/>
</dbReference>
<dbReference type="InterPro" id="IPR000340">
    <property type="entry name" value="Dual-sp_phosphatase_cat-dom"/>
</dbReference>
<evidence type="ECO:0000313" key="7">
    <source>
        <dbReference type="EMBL" id="RKP26659.1"/>
    </source>
</evidence>
<evidence type="ECO:0000256" key="4">
    <source>
        <dbReference type="ARBA" id="ARBA00022912"/>
    </source>
</evidence>
<dbReference type="InterPro" id="IPR016130">
    <property type="entry name" value="Tyr_Pase_AS"/>
</dbReference>
<comment type="similarity">
    <text evidence="1">Belongs to the protein-tyrosine phosphatase family. Non-receptor class dual specificity subfamily.</text>
</comment>
<dbReference type="InterPro" id="IPR000387">
    <property type="entry name" value="Tyr_Pase_dom"/>
</dbReference>
<keyword evidence="4" id="KW-0904">Protein phosphatase</keyword>
<dbReference type="Gene3D" id="3.90.190.10">
    <property type="entry name" value="Protein tyrosine phosphatase superfamily"/>
    <property type="match status" value="1"/>
</dbReference>
<dbReference type="GO" id="GO:0043409">
    <property type="term" value="P:negative regulation of MAPK cascade"/>
    <property type="evidence" value="ECO:0007669"/>
    <property type="project" value="TreeGrafter"/>
</dbReference>
<dbReference type="PANTHER" id="PTHR10159:SF519">
    <property type="entry name" value="DUAL SPECIFICITY PROTEIN PHOSPHATASE MPK3"/>
    <property type="match status" value="1"/>
</dbReference>
<evidence type="ECO:0000256" key="1">
    <source>
        <dbReference type="ARBA" id="ARBA00008601"/>
    </source>
</evidence>
<dbReference type="AlphaFoldDB" id="A0A4V1J1Y3"/>
<evidence type="ECO:0000259" key="5">
    <source>
        <dbReference type="PROSITE" id="PS50054"/>
    </source>
</evidence>
<dbReference type="PROSITE" id="PS00383">
    <property type="entry name" value="TYR_PHOSPHATASE_1"/>
    <property type="match status" value="1"/>
</dbReference>
<dbReference type="GO" id="GO:0005737">
    <property type="term" value="C:cytoplasm"/>
    <property type="evidence" value="ECO:0007669"/>
    <property type="project" value="TreeGrafter"/>
</dbReference>
<dbReference type="EMBL" id="KZ989365">
    <property type="protein sequence ID" value="RKP26659.1"/>
    <property type="molecule type" value="Genomic_DNA"/>
</dbReference>
<dbReference type="PROSITE" id="PS50056">
    <property type="entry name" value="TYR_PHOSPHATASE_2"/>
    <property type="match status" value="1"/>
</dbReference>
<gene>
    <name evidence="7" type="ORF">SYNPS1DRAFT_1732</name>
</gene>
<keyword evidence="3" id="KW-0378">Hydrolase</keyword>
<name>A0A4V1J1Y3_9FUNG</name>